<reference evidence="2 3" key="1">
    <citation type="submission" date="2018-07" db="EMBL/GenBank/DDBJ databases">
        <authorList>
            <person name="Zhang Y."/>
            <person name="Wang L."/>
            <person name="Ma S."/>
        </authorList>
    </citation>
    <scope>NUCLEOTIDE SEQUENCE [LARGE SCALE GENOMIC DNA]</scope>
    <source>
        <strain evidence="2 3">4-2</strain>
    </source>
</reference>
<dbReference type="SMART" id="SM00464">
    <property type="entry name" value="LON"/>
    <property type="match status" value="1"/>
</dbReference>
<dbReference type="EMBL" id="QOKZ01000003">
    <property type="protein sequence ID" value="RMC35537.1"/>
    <property type="molecule type" value="Genomic_DNA"/>
</dbReference>
<name>A0A3M0MW34_9RHOB</name>
<sequence length="208" mass="23474">MGFRFDLPSRIALFPLCEVVMLPRAKLPLHIFEPRYLQLLDDALKTDHRLIGMIQPDDGSVAGIGSAGRVIAFSESEDGRMMISLRAVSRFRLTRIEDGFAPYQQAQVDWTGFERDLRGPETDPGLDRPAFLDRLRRYIETHQLSTDLEAAAKATDEILINAFSMMLPFSSGEKQALLEARTLTERRVLLEGLIDYALHGGENEEPLQ</sequence>
<comment type="caution">
    <text evidence="2">The sequence shown here is derived from an EMBL/GenBank/DDBJ whole genome shotgun (WGS) entry which is preliminary data.</text>
</comment>
<dbReference type="OrthoDB" id="9806457at2"/>
<dbReference type="Pfam" id="PF02190">
    <property type="entry name" value="LON_substr_bdg"/>
    <property type="match status" value="1"/>
</dbReference>
<dbReference type="SUPFAM" id="SSF88697">
    <property type="entry name" value="PUA domain-like"/>
    <property type="match status" value="1"/>
</dbReference>
<evidence type="ECO:0000313" key="3">
    <source>
        <dbReference type="Proteomes" id="UP000273516"/>
    </source>
</evidence>
<dbReference type="RefSeq" id="WP_122112159.1">
    <property type="nucleotide sequence ID" value="NZ_QOKZ01000003.1"/>
</dbReference>
<dbReference type="InterPro" id="IPR003111">
    <property type="entry name" value="Lon_prtase_N"/>
</dbReference>
<organism evidence="2 3">
    <name type="scientific">Paracoccus alkanivorans</name>
    <dbReference type="NCBI Taxonomy" id="2116655"/>
    <lineage>
        <taxon>Bacteria</taxon>
        <taxon>Pseudomonadati</taxon>
        <taxon>Pseudomonadota</taxon>
        <taxon>Alphaproteobacteria</taxon>
        <taxon>Rhodobacterales</taxon>
        <taxon>Paracoccaceae</taxon>
        <taxon>Paracoccus</taxon>
    </lineage>
</organism>
<evidence type="ECO:0000259" key="1">
    <source>
        <dbReference type="PROSITE" id="PS51787"/>
    </source>
</evidence>
<dbReference type="PANTHER" id="PTHR46732:SF8">
    <property type="entry name" value="ATP-DEPENDENT PROTEASE LA (LON) DOMAIN PROTEIN"/>
    <property type="match status" value="1"/>
</dbReference>
<dbReference type="InterPro" id="IPR046336">
    <property type="entry name" value="Lon_prtase_N_sf"/>
</dbReference>
<keyword evidence="3" id="KW-1185">Reference proteome</keyword>
<dbReference type="InterPro" id="IPR015947">
    <property type="entry name" value="PUA-like_sf"/>
</dbReference>
<proteinExistence type="predicted"/>
<protein>
    <submittedName>
        <fullName evidence="2">ATP-dependent protease</fullName>
    </submittedName>
</protein>
<dbReference type="PROSITE" id="PS51787">
    <property type="entry name" value="LON_N"/>
    <property type="match status" value="1"/>
</dbReference>
<feature type="domain" description="Lon N-terminal" evidence="1">
    <location>
        <begin position="11"/>
        <end position="198"/>
    </location>
</feature>
<dbReference type="GO" id="GO:0008233">
    <property type="term" value="F:peptidase activity"/>
    <property type="evidence" value="ECO:0007669"/>
    <property type="project" value="UniProtKB-KW"/>
</dbReference>
<gene>
    <name evidence="2" type="ORF">C9E81_09935</name>
</gene>
<accession>A0A3M0MW34</accession>
<keyword evidence="2" id="KW-0378">Hydrolase</keyword>
<dbReference type="AlphaFoldDB" id="A0A3M0MW34"/>
<dbReference type="GO" id="GO:0006508">
    <property type="term" value="P:proteolysis"/>
    <property type="evidence" value="ECO:0007669"/>
    <property type="project" value="UniProtKB-KW"/>
</dbReference>
<dbReference type="PANTHER" id="PTHR46732">
    <property type="entry name" value="ATP-DEPENDENT PROTEASE LA (LON) DOMAIN PROTEIN"/>
    <property type="match status" value="1"/>
</dbReference>
<dbReference type="Proteomes" id="UP000273516">
    <property type="component" value="Unassembled WGS sequence"/>
</dbReference>
<evidence type="ECO:0000313" key="2">
    <source>
        <dbReference type="EMBL" id="RMC35537.1"/>
    </source>
</evidence>
<dbReference type="Gene3D" id="2.30.130.40">
    <property type="entry name" value="LON domain-like"/>
    <property type="match status" value="1"/>
</dbReference>
<keyword evidence="2" id="KW-0645">Protease</keyword>